<name>A0A7X5UVL3_9PSEU</name>
<evidence type="ECO:0000313" key="1">
    <source>
        <dbReference type="EMBL" id="NIJ14632.1"/>
    </source>
</evidence>
<dbReference type="Proteomes" id="UP000545493">
    <property type="component" value="Unassembled WGS sequence"/>
</dbReference>
<accession>A0A7X5UVL3</accession>
<dbReference type="EMBL" id="JAAOYM010000002">
    <property type="protein sequence ID" value="NIJ14632.1"/>
    <property type="molecule type" value="Genomic_DNA"/>
</dbReference>
<proteinExistence type="predicted"/>
<protein>
    <submittedName>
        <fullName evidence="1">5-formyltetrahydrofolate cyclo-ligase</fullName>
    </submittedName>
</protein>
<evidence type="ECO:0000313" key="2">
    <source>
        <dbReference type="Proteomes" id="UP000545493"/>
    </source>
</evidence>
<dbReference type="GO" id="GO:0016874">
    <property type="term" value="F:ligase activity"/>
    <property type="evidence" value="ECO:0007669"/>
    <property type="project" value="UniProtKB-KW"/>
</dbReference>
<sequence>MNVDEMKRAVREQVWALLEEHHAAPAGVRGRIPAFFGAQKAADRLAELPEWQSAKIVKAVPDTAQQPVRARALDEGKLVYMAVPKLAEPKPFYLLDPDTLPVTPAEAAGKKAAVKVGQPVDVTCGRLTSSCAEASP</sequence>
<dbReference type="SUPFAM" id="SSF100950">
    <property type="entry name" value="NagB/RpiA/CoA transferase-like"/>
    <property type="match status" value="1"/>
</dbReference>
<reference evidence="1 2" key="1">
    <citation type="submission" date="2020-03" db="EMBL/GenBank/DDBJ databases">
        <title>Sequencing the genomes of 1000 actinobacteria strains.</title>
        <authorList>
            <person name="Klenk H.-P."/>
        </authorList>
    </citation>
    <scope>NUCLEOTIDE SEQUENCE [LARGE SCALE GENOMIC DNA]</scope>
    <source>
        <strain evidence="1 2">DSM 45685</strain>
    </source>
</reference>
<dbReference type="GO" id="GO:0005737">
    <property type="term" value="C:cytoplasm"/>
    <property type="evidence" value="ECO:0007669"/>
    <property type="project" value="TreeGrafter"/>
</dbReference>
<dbReference type="InterPro" id="IPR037171">
    <property type="entry name" value="NagB/RpiA_transferase-like"/>
</dbReference>
<dbReference type="PANTHER" id="PTHR13017:SF0">
    <property type="entry name" value="METHENYLTETRAHYDROFOLATE SYNTHASE DOMAIN-CONTAINING PROTEIN"/>
    <property type="match status" value="1"/>
</dbReference>
<gene>
    <name evidence="1" type="ORF">FHU38_005033</name>
</gene>
<dbReference type="PANTHER" id="PTHR13017">
    <property type="entry name" value="5-FORMYLTETRAHYDROFOLATE CYCLO-LIGASE-RELATED"/>
    <property type="match status" value="1"/>
</dbReference>
<keyword evidence="1" id="KW-0436">Ligase</keyword>
<comment type="caution">
    <text evidence="1">The sequence shown here is derived from an EMBL/GenBank/DDBJ whole genome shotgun (WGS) entry which is preliminary data.</text>
</comment>
<organism evidence="1 2">
    <name type="scientific">Saccharomonospora amisosensis</name>
    <dbReference type="NCBI Taxonomy" id="1128677"/>
    <lineage>
        <taxon>Bacteria</taxon>
        <taxon>Bacillati</taxon>
        <taxon>Actinomycetota</taxon>
        <taxon>Actinomycetes</taxon>
        <taxon>Pseudonocardiales</taxon>
        <taxon>Pseudonocardiaceae</taxon>
        <taxon>Saccharomonospora</taxon>
    </lineage>
</organism>
<keyword evidence="2" id="KW-1185">Reference proteome</keyword>
<dbReference type="AlphaFoldDB" id="A0A7X5UVL3"/>
<dbReference type="InterPro" id="IPR002698">
    <property type="entry name" value="FTHF_cligase"/>
</dbReference>